<dbReference type="PANTHER" id="PTHR43787">
    <property type="entry name" value="FEMO COFACTOR BIOSYNTHESIS PROTEIN NIFB-RELATED"/>
    <property type="match status" value="1"/>
</dbReference>
<keyword evidence="4" id="KW-0479">Metal-binding</keyword>
<dbReference type="UniPathway" id="UPA00782"/>
<dbReference type="CDD" id="cd01335">
    <property type="entry name" value="Radical_SAM"/>
    <property type="match status" value="1"/>
</dbReference>
<proteinExistence type="predicted"/>
<dbReference type="PROSITE" id="PS51918">
    <property type="entry name" value="RADICAL_SAM"/>
    <property type="match status" value="1"/>
</dbReference>
<evidence type="ECO:0000256" key="1">
    <source>
        <dbReference type="ARBA" id="ARBA00001966"/>
    </source>
</evidence>
<keyword evidence="3" id="KW-0949">S-adenosyl-L-methionine</keyword>
<dbReference type="GO" id="GO:0046872">
    <property type="term" value="F:metal ion binding"/>
    <property type="evidence" value="ECO:0007669"/>
    <property type="project" value="UniProtKB-KW"/>
</dbReference>
<evidence type="ECO:0000256" key="6">
    <source>
        <dbReference type="ARBA" id="ARBA00023014"/>
    </source>
</evidence>
<evidence type="ECO:0000256" key="5">
    <source>
        <dbReference type="ARBA" id="ARBA00023004"/>
    </source>
</evidence>
<sequence length="420" mass="48304">MKLSQYTIVEEVDNEILLYNSVYSAIVLLTQSEFHDLQTFINNDNLEKTELFSYLENQNIIVSDEIDEEARLVSVANEKRYNPSQVTFTIAPTMNCNFSCFYCYEQGFRQHTMTTETAKKTAEFILKNVLPHQSLKVIWYGGEPLMGLNSIKVISEIIMKNEKKYKNFNAEIVSNGYLLTEKVAQLLKSYHVNYAQITLDGDQINHDSRRCLTNGKGTFARILQNIVKTLKYIPVTVRVNIDRENNHEDVIRLMNSLDNFNLLKKVGFYLAPVEDFDTYKTPTCYTSQEFSKEEIMVYKSLLERGINIVAIPRTTIGFCEAINRDDYVIDPNGFLYKCWVHIGKTIGRVGDIYTGIQLNSVHKTFTEYKFFSKAKCSSCKVQPLCLGGCPLIRMNTGESKCVSYKYNIEEHIKMASARLI</sequence>
<keyword evidence="6" id="KW-0411">Iron-sulfur</keyword>
<dbReference type="InterPro" id="IPR013785">
    <property type="entry name" value="Aldolase_TIM"/>
</dbReference>
<comment type="cofactor">
    <cofactor evidence="1">
        <name>[4Fe-4S] cluster</name>
        <dbReference type="ChEBI" id="CHEBI:49883"/>
    </cofactor>
</comment>
<dbReference type="InterPro" id="IPR023867">
    <property type="entry name" value="Sulphatase_maturase_rSAM"/>
</dbReference>
<dbReference type="RefSeq" id="WP_201705473.1">
    <property type="nucleotide sequence ID" value="NZ_CACRTX010000002.1"/>
</dbReference>
<dbReference type="GO" id="GO:0016491">
    <property type="term" value="F:oxidoreductase activity"/>
    <property type="evidence" value="ECO:0007669"/>
    <property type="project" value="InterPro"/>
</dbReference>
<organism evidence="7">
    <name type="scientific">Enterococcus casseliflavus</name>
    <name type="common">Enterococcus flavescens</name>
    <dbReference type="NCBI Taxonomy" id="37734"/>
    <lineage>
        <taxon>Bacteria</taxon>
        <taxon>Bacillati</taxon>
        <taxon>Bacillota</taxon>
        <taxon>Bacilli</taxon>
        <taxon>Lactobacillales</taxon>
        <taxon>Enterococcaceae</taxon>
        <taxon>Enterococcus</taxon>
    </lineage>
</organism>
<evidence type="ECO:0000256" key="4">
    <source>
        <dbReference type="ARBA" id="ARBA00022723"/>
    </source>
</evidence>
<dbReference type="EMBL" id="CACRTX010000002">
    <property type="protein sequence ID" value="VYT66171.1"/>
    <property type="molecule type" value="Genomic_DNA"/>
</dbReference>
<keyword evidence="2" id="KW-0004">4Fe-4S</keyword>
<accession>A0A6N2YGX9</accession>
<reference evidence="7" key="1">
    <citation type="submission" date="2019-11" db="EMBL/GenBank/DDBJ databases">
        <authorList>
            <person name="Feng L."/>
        </authorList>
    </citation>
    <scope>NUCLEOTIDE SEQUENCE</scope>
    <source>
        <strain evidence="7">ECasseliflavusLFYP2</strain>
    </source>
</reference>
<dbReference type="SFLD" id="SFLDS00029">
    <property type="entry name" value="Radical_SAM"/>
    <property type="match status" value="1"/>
</dbReference>
<dbReference type="InterPro" id="IPR058240">
    <property type="entry name" value="rSAM_sf"/>
</dbReference>
<dbReference type="InterPro" id="IPR023885">
    <property type="entry name" value="4Fe4S-binding_SPASM_dom"/>
</dbReference>
<evidence type="ECO:0000313" key="7">
    <source>
        <dbReference type="EMBL" id="VYT66171.1"/>
    </source>
</evidence>
<protein>
    <submittedName>
        <fullName evidence="7">Uncharacterized protein</fullName>
    </submittedName>
</protein>
<dbReference type="SFLD" id="SFLDG01067">
    <property type="entry name" value="SPASM/twitch_domain_containing"/>
    <property type="match status" value="1"/>
</dbReference>
<evidence type="ECO:0000256" key="2">
    <source>
        <dbReference type="ARBA" id="ARBA00022485"/>
    </source>
</evidence>
<dbReference type="Pfam" id="PF04055">
    <property type="entry name" value="Radical_SAM"/>
    <property type="match status" value="1"/>
</dbReference>
<dbReference type="SUPFAM" id="SSF102114">
    <property type="entry name" value="Radical SAM enzymes"/>
    <property type="match status" value="1"/>
</dbReference>
<evidence type="ECO:0000256" key="3">
    <source>
        <dbReference type="ARBA" id="ARBA00022691"/>
    </source>
</evidence>
<dbReference type="Gene3D" id="3.20.20.70">
    <property type="entry name" value="Aldolase class I"/>
    <property type="match status" value="1"/>
</dbReference>
<dbReference type="SFLD" id="SFLDG01384">
    <property type="entry name" value="thioether_bond_formation_requi"/>
    <property type="match status" value="1"/>
</dbReference>
<dbReference type="GO" id="GO:0051539">
    <property type="term" value="F:4 iron, 4 sulfur cluster binding"/>
    <property type="evidence" value="ECO:0007669"/>
    <property type="project" value="UniProtKB-KW"/>
</dbReference>
<dbReference type="PANTHER" id="PTHR43787:SF3">
    <property type="entry name" value="ARYLSULFATASE REGULATORY PROTEIN"/>
    <property type="match status" value="1"/>
</dbReference>
<name>A0A6N2YGX9_ENTCA</name>
<dbReference type="NCBIfam" id="TIGR04085">
    <property type="entry name" value="rSAM_more_4Fe4S"/>
    <property type="match status" value="1"/>
</dbReference>
<keyword evidence="5" id="KW-0408">Iron</keyword>
<dbReference type="SFLD" id="SFLDG01386">
    <property type="entry name" value="main_SPASM_domain-containing"/>
    <property type="match status" value="1"/>
</dbReference>
<dbReference type="InterPro" id="IPR007197">
    <property type="entry name" value="rSAM"/>
</dbReference>
<dbReference type="AlphaFoldDB" id="A0A6N2YGX9"/>
<gene>
    <name evidence="7" type="ORF">ECLFYP2_01296</name>
</gene>